<name>A0A9W6R713_9PSEU</name>
<dbReference type="Proteomes" id="UP001165136">
    <property type="component" value="Unassembled WGS sequence"/>
</dbReference>
<sequence length="195" mass="21860">MTSTEANTEARPARHFWERVVAEDGKWRATEGGAPTAELAALRRGVNREPGDVAEMWPFYTTLRSDGTLSEALRAEHLALTLFAVHQQSVARPMHAAGIGLGTAIRALRESTKFSPDAVDRRFSAAATATSLNELGMHLRGLIGQLRVMDRPGQPLDYTQLFRDLRDWQRPENQARVRRRWGSQYFVTPKSDTDS</sequence>
<dbReference type="Gene3D" id="1.10.520.40">
    <property type="entry name" value="CRISPR-associated protein Cse2"/>
    <property type="match status" value="1"/>
</dbReference>
<gene>
    <name evidence="1" type="primary">cse2</name>
    <name evidence="1" type="ORF">Atai01_53960</name>
</gene>
<dbReference type="InterPro" id="IPR038287">
    <property type="entry name" value="Cse2_sf"/>
</dbReference>
<dbReference type="Pfam" id="PF09485">
    <property type="entry name" value="CRISPR_Cse2"/>
    <property type="match status" value="1"/>
</dbReference>
<dbReference type="InterPro" id="IPR013382">
    <property type="entry name" value="CRISPR-assoc_prot_Cse2"/>
</dbReference>
<dbReference type="CDD" id="cd09731">
    <property type="entry name" value="Cse2_I-E"/>
    <property type="match status" value="1"/>
</dbReference>
<proteinExistence type="predicted"/>
<keyword evidence="2" id="KW-1185">Reference proteome</keyword>
<dbReference type="RefSeq" id="WP_285488602.1">
    <property type="nucleotide sequence ID" value="NZ_BSTI01000013.1"/>
</dbReference>
<evidence type="ECO:0000313" key="2">
    <source>
        <dbReference type="Proteomes" id="UP001165136"/>
    </source>
</evidence>
<dbReference type="EMBL" id="BSTI01000013">
    <property type="protein sequence ID" value="GLY68777.1"/>
    <property type="molecule type" value="Genomic_DNA"/>
</dbReference>
<accession>A0A9W6R713</accession>
<comment type="caution">
    <text evidence="1">The sequence shown here is derived from an EMBL/GenBank/DDBJ whole genome shotgun (WGS) entry which is preliminary data.</text>
</comment>
<dbReference type="AlphaFoldDB" id="A0A9W6R713"/>
<dbReference type="NCBIfam" id="TIGR02548">
    <property type="entry name" value="casB_cse2"/>
    <property type="match status" value="1"/>
</dbReference>
<reference evidence="1" key="1">
    <citation type="submission" date="2023-03" db="EMBL/GenBank/DDBJ databases">
        <title>Amycolatopsis taiwanensis NBRC 103393.</title>
        <authorList>
            <person name="Ichikawa N."/>
            <person name="Sato H."/>
            <person name="Tonouchi N."/>
        </authorList>
    </citation>
    <scope>NUCLEOTIDE SEQUENCE</scope>
    <source>
        <strain evidence="1">NBRC 103393</strain>
    </source>
</reference>
<protein>
    <submittedName>
        <fullName evidence="1">Type I-E CRISPR-associated protein Cse2/CasB</fullName>
    </submittedName>
</protein>
<organism evidence="1 2">
    <name type="scientific">Amycolatopsis taiwanensis</name>
    <dbReference type="NCBI Taxonomy" id="342230"/>
    <lineage>
        <taxon>Bacteria</taxon>
        <taxon>Bacillati</taxon>
        <taxon>Actinomycetota</taxon>
        <taxon>Actinomycetes</taxon>
        <taxon>Pseudonocardiales</taxon>
        <taxon>Pseudonocardiaceae</taxon>
        <taxon>Amycolatopsis</taxon>
    </lineage>
</organism>
<evidence type="ECO:0000313" key="1">
    <source>
        <dbReference type="EMBL" id="GLY68777.1"/>
    </source>
</evidence>